<feature type="transmembrane region" description="Helical" evidence="1">
    <location>
        <begin position="43"/>
        <end position="67"/>
    </location>
</feature>
<organism evidence="2 3">
    <name type="scientific">Penicillium hordei</name>
    <dbReference type="NCBI Taxonomy" id="40994"/>
    <lineage>
        <taxon>Eukaryota</taxon>
        <taxon>Fungi</taxon>
        <taxon>Dikarya</taxon>
        <taxon>Ascomycota</taxon>
        <taxon>Pezizomycotina</taxon>
        <taxon>Eurotiomycetes</taxon>
        <taxon>Eurotiomycetidae</taxon>
        <taxon>Eurotiales</taxon>
        <taxon>Aspergillaceae</taxon>
        <taxon>Penicillium</taxon>
    </lineage>
</organism>
<evidence type="ECO:0000256" key="1">
    <source>
        <dbReference type="SAM" id="Phobius"/>
    </source>
</evidence>
<protein>
    <submittedName>
        <fullName evidence="2">Uncharacterized protein</fullName>
    </submittedName>
</protein>
<proteinExistence type="predicted"/>
<gene>
    <name evidence="2" type="ORF">N7537_003993</name>
</gene>
<reference evidence="2" key="1">
    <citation type="journal article" date="2023" name="IMA Fungus">
        <title>Comparative genomic study of the Penicillium genus elucidates a diverse pangenome and 15 lateral gene transfer events.</title>
        <authorList>
            <person name="Petersen C."/>
            <person name="Sorensen T."/>
            <person name="Nielsen M.R."/>
            <person name="Sondergaard T.E."/>
            <person name="Sorensen J.L."/>
            <person name="Fitzpatrick D.A."/>
            <person name="Frisvad J.C."/>
            <person name="Nielsen K.L."/>
        </authorList>
    </citation>
    <scope>NUCLEOTIDE SEQUENCE</scope>
    <source>
        <strain evidence="2">IBT 12815</strain>
    </source>
</reference>
<dbReference type="GeneID" id="81585293"/>
<keyword evidence="1" id="KW-1133">Transmembrane helix</keyword>
<dbReference type="Proteomes" id="UP001213799">
    <property type="component" value="Unassembled WGS sequence"/>
</dbReference>
<sequence>MTTAMANTAGYTKKLLVYGIGYYGYLVGGIVGPQTFIANQAPAYTGGITAMLASYCIAIFLISIYMVNSIPLNRRNAKIAVEHPESTAEGDILDGWQDQTDLTNTKFKFLI</sequence>
<dbReference type="AlphaFoldDB" id="A0AAD6EAP9"/>
<evidence type="ECO:0000313" key="3">
    <source>
        <dbReference type="Proteomes" id="UP001213799"/>
    </source>
</evidence>
<name>A0AAD6EAP9_9EURO</name>
<evidence type="ECO:0000313" key="2">
    <source>
        <dbReference type="EMBL" id="KAJ5607374.1"/>
    </source>
</evidence>
<keyword evidence="1" id="KW-0472">Membrane</keyword>
<feature type="transmembrane region" description="Helical" evidence="1">
    <location>
        <begin position="15"/>
        <end position="37"/>
    </location>
</feature>
<reference evidence="2" key="2">
    <citation type="submission" date="2023-01" db="EMBL/GenBank/DDBJ databases">
        <authorList>
            <person name="Petersen C."/>
        </authorList>
    </citation>
    <scope>NUCLEOTIDE SEQUENCE</scope>
    <source>
        <strain evidence="2">IBT 12815</strain>
    </source>
</reference>
<keyword evidence="1" id="KW-0812">Transmembrane</keyword>
<comment type="caution">
    <text evidence="2">The sequence shown here is derived from an EMBL/GenBank/DDBJ whole genome shotgun (WGS) entry which is preliminary data.</text>
</comment>
<dbReference type="EMBL" id="JAQJAE010000002">
    <property type="protein sequence ID" value="KAJ5607374.1"/>
    <property type="molecule type" value="Genomic_DNA"/>
</dbReference>
<dbReference type="RefSeq" id="XP_056754799.1">
    <property type="nucleotide sequence ID" value="XM_056895051.1"/>
</dbReference>
<keyword evidence="3" id="KW-1185">Reference proteome</keyword>
<accession>A0AAD6EAP9</accession>